<evidence type="ECO:0000259" key="3">
    <source>
        <dbReference type="Pfam" id="PF13145"/>
    </source>
</evidence>
<gene>
    <name evidence="4" type="ORF">ICT70_10460</name>
</gene>
<comment type="caution">
    <text evidence="4">The sequence shown here is derived from an EMBL/GenBank/DDBJ whole genome shotgun (WGS) entry which is preliminary data.</text>
</comment>
<dbReference type="GO" id="GO:0003755">
    <property type="term" value="F:peptidyl-prolyl cis-trans isomerase activity"/>
    <property type="evidence" value="ECO:0007669"/>
    <property type="project" value="InterPro"/>
</dbReference>
<accession>A0A8J6QZ83</accession>
<dbReference type="InterPro" id="IPR046357">
    <property type="entry name" value="PPIase_dom_sf"/>
</dbReference>
<feature type="domain" description="PpiC" evidence="3">
    <location>
        <begin position="380"/>
        <end position="495"/>
    </location>
</feature>
<sequence length="541" mass="62797">MQSLATSLIIFLTCFVLLPAQPAAAWLFGGDTLVTIDDTSYSNEDFRRWWQLWNTDNESLPATPDIYIDWLLLAREGARMGLDEDPGFKRQTRIYLQSRGLLMLKYEEVDSRIEVTDEQIEERYRRDEIPRWTVQRLVFSDDVAAAAAYARVTEGEISAAELAELDMTAGGPMTSSENQVRPSAIDSGWTTIFRATEPGALIDPERHQGGSALYYLKQQLGGDVDDLERQKERLRRDLRREQERKLTQELLQRLREKYEVKINEERLAALDLTADDSSFSDDPVITTARDNVSEKQFIAVIRRLQGSRPAAAHAVVDPQQAQELKVETADNIIAQSLTNWESLDRGFEEREPFKWEYQFNYQHRLTVSVEQRMVQPDVQVSDEQIEAYYQQNQQRYTQPEMVKMLMIDETQAPIDRFWTDVMTGKGFRQVLREHFEQQLSAQEFPLNHLDPKVREVVEGLTHGETSRIFHAQGVRLMVHLEHRSPARPLPLEQVRRSIRDELQQQQLELARQAYLDQLRAHARINVKNRQWRTLQQELGGA</sequence>
<keyword evidence="4" id="KW-0413">Isomerase</keyword>
<keyword evidence="2" id="KW-0732">Signal</keyword>
<dbReference type="Gene3D" id="3.10.50.40">
    <property type="match status" value="1"/>
</dbReference>
<proteinExistence type="predicted"/>
<evidence type="ECO:0000256" key="2">
    <source>
        <dbReference type="SAM" id="SignalP"/>
    </source>
</evidence>
<feature type="chain" id="PRO_5035319758" evidence="2">
    <location>
        <begin position="26"/>
        <end position="541"/>
    </location>
</feature>
<organism evidence="4 5">
    <name type="scientific">Pelovirga terrestris</name>
    <dbReference type="NCBI Taxonomy" id="2771352"/>
    <lineage>
        <taxon>Bacteria</taxon>
        <taxon>Pseudomonadati</taxon>
        <taxon>Thermodesulfobacteriota</taxon>
        <taxon>Desulfuromonadia</taxon>
        <taxon>Geobacterales</taxon>
        <taxon>Geobacteraceae</taxon>
        <taxon>Pelovirga</taxon>
    </lineage>
</organism>
<dbReference type="Gene3D" id="1.10.4030.10">
    <property type="entry name" value="Porin chaperone SurA, peptide-binding domain"/>
    <property type="match status" value="1"/>
</dbReference>
<dbReference type="AlphaFoldDB" id="A0A8J6QZ83"/>
<dbReference type="Proteomes" id="UP000632828">
    <property type="component" value="Unassembled WGS sequence"/>
</dbReference>
<evidence type="ECO:0000256" key="1">
    <source>
        <dbReference type="SAM" id="Coils"/>
    </source>
</evidence>
<dbReference type="Pfam" id="PF13145">
    <property type="entry name" value="Rotamase_2"/>
    <property type="match status" value="1"/>
</dbReference>
<dbReference type="PANTHER" id="PTHR47245">
    <property type="entry name" value="PEPTIDYLPROLYL ISOMERASE"/>
    <property type="match status" value="1"/>
</dbReference>
<dbReference type="InterPro" id="IPR000297">
    <property type="entry name" value="PPIase_PpiC"/>
</dbReference>
<feature type="coiled-coil region" evidence="1">
    <location>
        <begin position="217"/>
        <end position="264"/>
    </location>
</feature>
<name>A0A8J6QZ83_9BACT</name>
<feature type="signal peptide" evidence="2">
    <location>
        <begin position="1"/>
        <end position="25"/>
    </location>
</feature>
<protein>
    <submittedName>
        <fullName evidence="4">Peptidyl-prolyl cis-trans isomerase</fullName>
    </submittedName>
</protein>
<evidence type="ECO:0000313" key="5">
    <source>
        <dbReference type="Proteomes" id="UP000632828"/>
    </source>
</evidence>
<dbReference type="InterPro" id="IPR050245">
    <property type="entry name" value="PrsA_foldase"/>
</dbReference>
<evidence type="ECO:0000313" key="4">
    <source>
        <dbReference type="EMBL" id="MBD1401097.1"/>
    </source>
</evidence>
<keyword evidence="1" id="KW-0175">Coiled coil</keyword>
<keyword evidence="5" id="KW-1185">Reference proteome</keyword>
<dbReference type="RefSeq" id="WP_191156324.1">
    <property type="nucleotide sequence ID" value="NZ_JACWUN010000011.1"/>
</dbReference>
<dbReference type="EMBL" id="JACWUN010000011">
    <property type="protein sequence ID" value="MBD1401097.1"/>
    <property type="molecule type" value="Genomic_DNA"/>
</dbReference>
<dbReference type="PANTHER" id="PTHR47245:SF2">
    <property type="entry name" value="PEPTIDYL-PROLYL CIS-TRANS ISOMERASE HP_0175-RELATED"/>
    <property type="match status" value="1"/>
</dbReference>
<reference evidence="4" key="1">
    <citation type="submission" date="2020-09" db="EMBL/GenBank/DDBJ databases">
        <title>Pelobacter alkaliphilus sp. nov., a novel anaerobic arsenate-reducing bacterium from terrestrial mud volcano.</title>
        <authorList>
            <person name="Khomyakova M.A."/>
            <person name="Merkel A.Y."/>
            <person name="Slobodkin A.I."/>
        </authorList>
    </citation>
    <scope>NUCLEOTIDE SEQUENCE</scope>
    <source>
        <strain evidence="4">M08fum</strain>
    </source>
</reference>